<feature type="domain" description="3'-5' exonuclease" evidence="3">
    <location>
        <begin position="33"/>
        <end position="202"/>
    </location>
</feature>
<dbReference type="Proteomes" id="UP000194003">
    <property type="component" value="Unassembled WGS sequence"/>
</dbReference>
<proteinExistence type="predicted"/>
<evidence type="ECO:0000313" key="4">
    <source>
        <dbReference type="EMBL" id="OSM02277.1"/>
    </source>
</evidence>
<dbReference type="SMART" id="SM00474">
    <property type="entry name" value="35EXOc"/>
    <property type="match status" value="1"/>
</dbReference>
<evidence type="ECO:0000259" key="3">
    <source>
        <dbReference type="SMART" id="SM00474"/>
    </source>
</evidence>
<dbReference type="GO" id="GO:0005737">
    <property type="term" value="C:cytoplasm"/>
    <property type="evidence" value="ECO:0007669"/>
    <property type="project" value="TreeGrafter"/>
</dbReference>
<keyword evidence="4" id="KW-0269">Exonuclease</keyword>
<dbReference type="GO" id="GO:0008408">
    <property type="term" value="F:3'-5' exonuclease activity"/>
    <property type="evidence" value="ECO:0007669"/>
    <property type="project" value="InterPro"/>
</dbReference>
<dbReference type="InterPro" id="IPR002562">
    <property type="entry name" value="3'-5'_exonuclease_dom"/>
</dbReference>
<reference evidence="4 5" key="1">
    <citation type="journal article" date="2016" name="BMC Genomics">
        <title>Combined genomic and structural analyses of a cultured magnetotactic bacterium reveals its niche adaptation to a dynamic environment.</title>
        <authorList>
            <person name="Araujo A.C."/>
            <person name="Morillo V."/>
            <person name="Cypriano J."/>
            <person name="Teixeira L.C."/>
            <person name="Leao P."/>
            <person name="Lyra S."/>
            <person name="Almeida L.G."/>
            <person name="Bazylinski D.A."/>
            <person name="Vasconcellos A.T."/>
            <person name="Abreu F."/>
            <person name="Lins U."/>
        </authorList>
    </citation>
    <scope>NUCLEOTIDE SEQUENCE [LARGE SCALE GENOMIC DNA]</scope>
    <source>
        <strain evidence="4 5">IT-1</strain>
    </source>
</reference>
<name>A0A1Y2K3M5_9PROT</name>
<dbReference type="SUPFAM" id="SSF53098">
    <property type="entry name" value="Ribonuclease H-like"/>
    <property type="match status" value="1"/>
</dbReference>
<dbReference type="STRING" id="1434232.MAIT1_02397"/>
<evidence type="ECO:0000256" key="2">
    <source>
        <dbReference type="ARBA" id="ARBA00022801"/>
    </source>
</evidence>
<dbReference type="InterPro" id="IPR051132">
    <property type="entry name" value="3-5_Exonuclease_domain"/>
</dbReference>
<dbReference type="GO" id="GO:0003676">
    <property type="term" value="F:nucleic acid binding"/>
    <property type="evidence" value="ECO:0007669"/>
    <property type="project" value="InterPro"/>
</dbReference>
<dbReference type="InterPro" id="IPR036397">
    <property type="entry name" value="RNaseH_sf"/>
</dbReference>
<keyword evidence="2" id="KW-0378">Hydrolase</keyword>
<dbReference type="PANTHER" id="PTHR13620:SF104">
    <property type="entry name" value="EXONUCLEASE 3'-5' DOMAIN-CONTAINING PROTEIN 2"/>
    <property type="match status" value="1"/>
</dbReference>
<protein>
    <submittedName>
        <fullName evidence="4">Putative 3'-5' exonuclease</fullName>
    </submittedName>
</protein>
<sequence>MPVSSLRLLDDYARKVPKQEINDLPVCAWMGDVHVARDSDETAEAVEVLSRETVLGFDTETRPAFRKGVSYPPALIQLAGANAVYLFQLSQIEDLRPLQALLSDAAVLKTGVGLIQDVKQLQEVAPFTPGGFVDVGEAAARNEVASRGLRSMAAAFFGVRISKRAQCSNWANDVLEAYQIRYAATDAWISREIYLAMQPLALVDPQLDAVLLDS</sequence>
<dbReference type="Pfam" id="PF01612">
    <property type="entry name" value="DNA_pol_A_exo1"/>
    <property type="match status" value="1"/>
</dbReference>
<organism evidence="4 5">
    <name type="scientific">Magnetofaba australis IT-1</name>
    <dbReference type="NCBI Taxonomy" id="1434232"/>
    <lineage>
        <taxon>Bacteria</taxon>
        <taxon>Pseudomonadati</taxon>
        <taxon>Pseudomonadota</taxon>
        <taxon>Magnetococcia</taxon>
        <taxon>Magnetococcales</taxon>
        <taxon>Magnetococcaceae</taxon>
        <taxon>Magnetofaba</taxon>
    </lineage>
</organism>
<keyword evidence="5" id="KW-1185">Reference proteome</keyword>
<comment type="caution">
    <text evidence="4">The sequence shown here is derived from an EMBL/GenBank/DDBJ whole genome shotgun (WGS) entry which is preliminary data.</text>
</comment>
<dbReference type="PANTHER" id="PTHR13620">
    <property type="entry name" value="3-5 EXONUCLEASE"/>
    <property type="match status" value="1"/>
</dbReference>
<dbReference type="InterPro" id="IPR012337">
    <property type="entry name" value="RNaseH-like_sf"/>
</dbReference>
<evidence type="ECO:0000256" key="1">
    <source>
        <dbReference type="ARBA" id="ARBA00022722"/>
    </source>
</evidence>
<accession>A0A1Y2K3M5</accession>
<gene>
    <name evidence="4" type="ORF">MAIT1_02397</name>
</gene>
<dbReference type="GO" id="GO:0006139">
    <property type="term" value="P:nucleobase-containing compound metabolic process"/>
    <property type="evidence" value="ECO:0007669"/>
    <property type="project" value="InterPro"/>
</dbReference>
<dbReference type="AlphaFoldDB" id="A0A1Y2K3M5"/>
<dbReference type="RefSeq" id="WP_085444756.1">
    <property type="nucleotide sequence ID" value="NZ_LVJN01000020.1"/>
</dbReference>
<dbReference type="CDD" id="cd06141">
    <property type="entry name" value="WRN_exo"/>
    <property type="match status" value="1"/>
</dbReference>
<evidence type="ECO:0000313" key="5">
    <source>
        <dbReference type="Proteomes" id="UP000194003"/>
    </source>
</evidence>
<dbReference type="OrthoDB" id="9793333at2"/>
<dbReference type="Gene3D" id="3.30.420.10">
    <property type="entry name" value="Ribonuclease H-like superfamily/Ribonuclease H"/>
    <property type="match status" value="1"/>
</dbReference>
<keyword evidence="1" id="KW-0540">Nuclease</keyword>
<dbReference type="EMBL" id="LVJN01000020">
    <property type="protein sequence ID" value="OSM02277.1"/>
    <property type="molecule type" value="Genomic_DNA"/>
</dbReference>